<dbReference type="Proteomes" id="UP001434737">
    <property type="component" value="Chromosome"/>
</dbReference>
<dbReference type="RefSeq" id="WP_300446245.1">
    <property type="nucleotide sequence ID" value="NZ_CP145316.1"/>
</dbReference>
<evidence type="ECO:0000313" key="1">
    <source>
        <dbReference type="EMBL" id="XAM17669.1"/>
    </source>
</evidence>
<proteinExistence type="predicted"/>
<dbReference type="EMBL" id="CP145316">
    <property type="protein sequence ID" value="XAM17669.1"/>
    <property type="molecule type" value="Genomic_DNA"/>
</dbReference>
<evidence type="ECO:0008006" key="3">
    <source>
        <dbReference type="Google" id="ProtNLM"/>
    </source>
</evidence>
<name>A0ABZ3F3C5_9HELI</name>
<keyword evidence="2" id="KW-1185">Reference proteome</keyword>
<evidence type="ECO:0000313" key="2">
    <source>
        <dbReference type="Proteomes" id="UP001434737"/>
    </source>
</evidence>
<gene>
    <name evidence="1" type="ORF">V3I05_08245</name>
</gene>
<protein>
    <recommendedName>
        <fullName evidence="3">DUF342 domain-containing protein</fullName>
    </recommendedName>
</protein>
<organism evidence="1 2">
    <name type="scientific">Helicobacter mastomyrinus</name>
    <dbReference type="NCBI Taxonomy" id="287948"/>
    <lineage>
        <taxon>Bacteria</taxon>
        <taxon>Pseudomonadati</taxon>
        <taxon>Campylobacterota</taxon>
        <taxon>Epsilonproteobacteria</taxon>
        <taxon>Campylobacterales</taxon>
        <taxon>Helicobacteraceae</taxon>
        <taxon>Helicobacter</taxon>
    </lineage>
</organism>
<sequence>MQLFEPVSIKACTDVNVELKKICDTYAIEEQMVSFDILHINTLYRGEKKKDFNMLSKEECTKILGNEAQYNDNTFEIRQVYDIVLRGIKEGDLAPFVALHMDSECYELSLELKAGLEVCDDDAFFNELYAQITREKIRQHIIIRLFDKDTQEEIQSLKELLNSLSISGKIESTRRIVIAKAGGFIPNVDCAFKFVLEDEWNASHEQRLEFASYAAKSGDLVGLSMKAQEGMSGRNLKGEYIHVKKQEAGIPEVKLRFKESDFRSEDTQEAIAYYALQDGYVAVGEGELRILTDFNFPEVSLRKNGSLLGGDKKGFIVEVACTDSNVDAIGAGIVLEAEEVKIYGSVAENAKVIAKKVEINGQTHQSATIKADEISIDMHKGLAIGEKIHINRLELGEVDAQKIFIEQANGGNVMAREVEINNLHSHTKITLSHQVHIKNMSGGENRFMISSRASSKEKEGVQHINARIKENIQSMNTILNVLNKDLALVRKTKPVVEKIKVIMEENKRNRKPNERNITESVAQYVVLLRRTKYLKDRLLVLQEESKKLNAHLEKLDKQTQNAIIMLDVPWQKENEITYESFFPEAKDMLLINDGEETYIGINKEQLKLQKIPRDEYEDIKE</sequence>
<reference evidence="1 2" key="1">
    <citation type="submission" date="2024-02" db="EMBL/GenBank/DDBJ databases">
        <title>Genome and pathogenicity analysis of Helicobacter mastomyrinus isolated from mice.</title>
        <authorList>
            <person name="Zhu L."/>
        </authorList>
    </citation>
    <scope>NUCLEOTIDE SEQUENCE [LARGE SCALE GENOMIC DNA]</scope>
    <source>
        <strain evidence="1 2">Hm-17</strain>
    </source>
</reference>
<accession>A0ABZ3F3C5</accession>